<comment type="caution">
    <text evidence="2">The sequence shown here is derived from an EMBL/GenBank/DDBJ whole genome shotgun (WGS) entry which is preliminary data.</text>
</comment>
<evidence type="ECO:0000256" key="1">
    <source>
        <dbReference type="SAM" id="Phobius"/>
    </source>
</evidence>
<proteinExistence type="predicted"/>
<feature type="transmembrane region" description="Helical" evidence="1">
    <location>
        <begin position="12"/>
        <end position="31"/>
    </location>
</feature>
<dbReference type="AlphaFoldDB" id="A0AAW2U8W1"/>
<reference evidence="2" key="2">
    <citation type="journal article" date="2024" name="Plant">
        <title>Genomic evolution and insights into agronomic trait innovations of Sesamum species.</title>
        <authorList>
            <person name="Miao H."/>
            <person name="Wang L."/>
            <person name="Qu L."/>
            <person name="Liu H."/>
            <person name="Sun Y."/>
            <person name="Le M."/>
            <person name="Wang Q."/>
            <person name="Wei S."/>
            <person name="Zheng Y."/>
            <person name="Lin W."/>
            <person name="Duan Y."/>
            <person name="Cao H."/>
            <person name="Xiong S."/>
            <person name="Wang X."/>
            <person name="Wei L."/>
            <person name="Li C."/>
            <person name="Ma Q."/>
            <person name="Ju M."/>
            <person name="Zhao R."/>
            <person name="Li G."/>
            <person name="Mu C."/>
            <person name="Tian Q."/>
            <person name="Mei H."/>
            <person name="Zhang T."/>
            <person name="Gao T."/>
            <person name="Zhang H."/>
        </authorList>
    </citation>
    <scope>NUCLEOTIDE SEQUENCE</scope>
    <source>
        <strain evidence="2">G02</strain>
    </source>
</reference>
<keyword evidence="1" id="KW-0472">Membrane</keyword>
<gene>
    <name evidence="2" type="ORF">Sradi_1536500</name>
</gene>
<keyword evidence="1" id="KW-1133">Transmembrane helix</keyword>
<dbReference type="EMBL" id="JACGWJ010000006">
    <property type="protein sequence ID" value="KAL0413348.1"/>
    <property type="molecule type" value="Genomic_DNA"/>
</dbReference>
<accession>A0AAW2U8W1</accession>
<keyword evidence="1" id="KW-0812">Transmembrane</keyword>
<evidence type="ECO:0000313" key="2">
    <source>
        <dbReference type="EMBL" id="KAL0413348.1"/>
    </source>
</evidence>
<protein>
    <submittedName>
        <fullName evidence="2">Uncharacterized protein</fullName>
    </submittedName>
</protein>
<reference evidence="2" key="1">
    <citation type="submission" date="2020-06" db="EMBL/GenBank/DDBJ databases">
        <authorList>
            <person name="Li T."/>
            <person name="Hu X."/>
            <person name="Zhang T."/>
            <person name="Song X."/>
            <person name="Zhang H."/>
            <person name="Dai N."/>
            <person name="Sheng W."/>
            <person name="Hou X."/>
            <person name="Wei L."/>
        </authorList>
    </citation>
    <scope>NUCLEOTIDE SEQUENCE</scope>
    <source>
        <strain evidence="2">G02</strain>
        <tissue evidence="2">Leaf</tissue>
    </source>
</reference>
<organism evidence="2">
    <name type="scientific">Sesamum radiatum</name>
    <name type="common">Black benniseed</name>
    <dbReference type="NCBI Taxonomy" id="300843"/>
    <lineage>
        <taxon>Eukaryota</taxon>
        <taxon>Viridiplantae</taxon>
        <taxon>Streptophyta</taxon>
        <taxon>Embryophyta</taxon>
        <taxon>Tracheophyta</taxon>
        <taxon>Spermatophyta</taxon>
        <taxon>Magnoliopsida</taxon>
        <taxon>eudicotyledons</taxon>
        <taxon>Gunneridae</taxon>
        <taxon>Pentapetalae</taxon>
        <taxon>asterids</taxon>
        <taxon>lamiids</taxon>
        <taxon>Lamiales</taxon>
        <taxon>Pedaliaceae</taxon>
        <taxon>Sesamum</taxon>
    </lineage>
</organism>
<name>A0AAW2U8W1_SESRA</name>
<sequence>MTIGASLPPGRVVAVVVLAAVALLVFLLLLVQMYPHHRSLHPCRNHGYRSRHSRVTCGVAKQLGPPRLWDAPPPLPP</sequence>